<evidence type="ECO:0000256" key="1">
    <source>
        <dbReference type="SAM" id="MobiDB-lite"/>
    </source>
</evidence>
<feature type="compositionally biased region" description="Basic and acidic residues" evidence="1">
    <location>
        <begin position="146"/>
        <end position="157"/>
    </location>
</feature>
<evidence type="ECO:0000313" key="3">
    <source>
        <dbReference type="Proteomes" id="UP001201980"/>
    </source>
</evidence>
<proteinExistence type="predicted"/>
<name>A0AAD5WMZ4_9PEZI</name>
<accession>A0AAD5WMZ4</accession>
<reference evidence="2" key="1">
    <citation type="submission" date="2022-07" db="EMBL/GenBank/DDBJ databases">
        <title>Draft genome sequence of Zalerion maritima ATCC 34329, a (micro)plastics degrading marine fungus.</title>
        <authorList>
            <person name="Paco A."/>
            <person name="Goncalves M.F.M."/>
            <person name="Rocha-Santos T.A.P."/>
            <person name="Alves A."/>
        </authorList>
    </citation>
    <scope>NUCLEOTIDE SEQUENCE</scope>
    <source>
        <strain evidence="2">ATCC 34329</strain>
    </source>
</reference>
<comment type="caution">
    <text evidence="2">The sequence shown here is derived from an EMBL/GenBank/DDBJ whole genome shotgun (WGS) entry which is preliminary data.</text>
</comment>
<organism evidence="2 3">
    <name type="scientific">Zalerion maritima</name>
    <dbReference type="NCBI Taxonomy" id="339359"/>
    <lineage>
        <taxon>Eukaryota</taxon>
        <taxon>Fungi</taxon>
        <taxon>Dikarya</taxon>
        <taxon>Ascomycota</taxon>
        <taxon>Pezizomycotina</taxon>
        <taxon>Sordariomycetes</taxon>
        <taxon>Lulworthiomycetidae</taxon>
        <taxon>Lulworthiales</taxon>
        <taxon>Lulworthiaceae</taxon>
        <taxon>Zalerion</taxon>
    </lineage>
</organism>
<dbReference type="AlphaFoldDB" id="A0AAD5WMZ4"/>
<evidence type="ECO:0000313" key="2">
    <source>
        <dbReference type="EMBL" id="KAJ2892319.1"/>
    </source>
</evidence>
<dbReference type="Proteomes" id="UP001201980">
    <property type="component" value="Unassembled WGS sequence"/>
</dbReference>
<keyword evidence="3" id="KW-1185">Reference proteome</keyword>
<feature type="region of interest" description="Disordered" evidence="1">
    <location>
        <begin position="128"/>
        <end position="203"/>
    </location>
</feature>
<sequence length="203" mass="22115">MTQQIERGPYPCDLNLLKKIYSPTIEDQTGDDGGCGRTEGIERDRVVNVFSQKTSFMVYSQYFIALQVVSDLFASIPSCASHRTSKTAQSPALPSARFGKRRSQTVPSRLHGTCRGSWTGIPITKRDRKMTDATRTADLAGPEEYEGNKTAEGRETGAGRTRLVGCHSGELGALPTLGPKDGQLVGSPRDWLTTEARLPPLAE</sequence>
<dbReference type="EMBL" id="JAKWBI020000836">
    <property type="protein sequence ID" value="KAJ2892319.1"/>
    <property type="molecule type" value="Genomic_DNA"/>
</dbReference>
<feature type="region of interest" description="Disordered" evidence="1">
    <location>
        <begin position="83"/>
        <end position="109"/>
    </location>
</feature>
<protein>
    <submittedName>
        <fullName evidence="2">Uncharacterized protein</fullName>
    </submittedName>
</protein>
<gene>
    <name evidence="2" type="ORF">MKZ38_010002</name>
</gene>